<dbReference type="AlphaFoldDB" id="A0A5J4Z389"/>
<evidence type="ECO:0000256" key="2">
    <source>
        <dbReference type="SAM" id="Phobius"/>
    </source>
</evidence>
<keyword evidence="2" id="KW-1133">Transmembrane helix</keyword>
<keyword evidence="2" id="KW-0812">Transmembrane</keyword>
<feature type="compositionally biased region" description="Acidic residues" evidence="1">
    <location>
        <begin position="133"/>
        <end position="149"/>
    </location>
</feature>
<feature type="compositionally biased region" description="Basic residues" evidence="1">
    <location>
        <begin position="104"/>
        <end position="114"/>
    </location>
</feature>
<feature type="compositionally biased region" description="Basic and acidic residues" evidence="1">
    <location>
        <begin position="47"/>
        <end position="73"/>
    </location>
</feature>
<evidence type="ECO:0000256" key="1">
    <source>
        <dbReference type="SAM" id="MobiDB-lite"/>
    </source>
</evidence>
<evidence type="ECO:0000313" key="4">
    <source>
        <dbReference type="Proteomes" id="UP000324585"/>
    </source>
</evidence>
<evidence type="ECO:0000313" key="3">
    <source>
        <dbReference type="EMBL" id="KAA8497662.1"/>
    </source>
</evidence>
<feature type="region of interest" description="Disordered" evidence="1">
    <location>
        <begin position="30"/>
        <end position="151"/>
    </location>
</feature>
<reference evidence="4" key="1">
    <citation type="journal article" date="2019" name="Nat. Commun.">
        <title>Expansion of phycobilisome linker gene families in mesophilic red algae.</title>
        <authorList>
            <person name="Lee J."/>
            <person name="Kim D."/>
            <person name="Bhattacharya D."/>
            <person name="Yoon H.S."/>
        </authorList>
    </citation>
    <scope>NUCLEOTIDE SEQUENCE [LARGE SCALE GENOMIC DNA]</scope>
    <source>
        <strain evidence="4">CCMP 1328</strain>
    </source>
</reference>
<organism evidence="3 4">
    <name type="scientific">Porphyridium purpureum</name>
    <name type="common">Red alga</name>
    <name type="synonym">Porphyridium cruentum</name>
    <dbReference type="NCBI Taxonomy" id="35688"/>
    <lineage>
        <taxon>Eukaryota</taxon>
        <taxon>Rhodophyta</taxon>
        <taxon>Bangiophyceae</taxon>
        <taxon>Porphyridiales</taxon>
        <taxon>Porphyridiaceae</taxon>
        <taxon>Porphyridium</taxon>
    </lineage>
</organism>
<feature type="transmembrane region" description="Helical" evidence="2">
    <location>
        <begin position="167"/>
        <end position="187"/>
    </location>
</feature>
<sequence length="199" mass="21767">MAIKKGEVPSKSELNQMIAAELKEFLETNGVELSSVPSTGKTPNRPTRKDLFTRASELREELQSTKDSRKDGAQPRNDATPRANGKATDLSEPVDLLKSPTSARGRRSSGRRSSARLAPEDSIEPERPPTDTSSDEVDEDDEEEEEQDETEKVVAVVIPRASRVQMVVLVVFNMLLLLCLIGALLSLRGSLSYLSGSSK</sequence>
<proteinExistence type="predicted"/>
<comment type="caution">
    <text evidence="3">The sequence shown here is derived from an EMBL/GenBank/DDBJ whole genome shotgun (WGS) entry which is preliminary data.</text>
</comment>
<protein>
    <submittedName>
        <fullName evidence="3">Uncharacterized protein</fullName>
    </submittedName>
</protein>
<keyword evidence="2" id="KW-0472">Membrane</keyword>
<keyword evidence="4" id="KW-1185">Reference proteome</keyword>
<dbReference type="Proteomes" id="UP000324585">
    <property type="component" value="Unassembled WGS sequence"/>
</dbReference>
<name>A0A5J4Z389_PORPP</name>
<gene>
    <name evidence="3" type="ORF">FVE85_5247</name>
</gene>
<accession>A0A5J4Z389</accession>
<dbReference type="EMBL" id="VRMN01000001">
    <property type="protein sequence ID" value="KAA8497662.1"/>
    <property type="molecule type" value="Genomic_DNA"/>
</dbReference>
<feature type="compositionally biased region" description="Polar residues" evidence="1">
    <location>
        <begin position="31"/>
        <end position="45"/>
    </location>
</feature>